<dbReference type="RefSeq" id="WP_216704224.1">
    <property type="nucleotide sequence ID" value="NZ_CP076668.1"/>
</dbReference>
<feature type="region of interest" description="Disordered" evidence="1">
    <location>
        <begin position="1"/>
        <end position="21"/>
    </location>
</feature>
<gene>
    <name evidence="2" type="ORF">KQP88_22610</name>
</gene>
<keyword evidence="3" id="KW-1185">Reference proteome</keyword>
<dbReference type="Proteomes" id="UP000683401">
    <property type="component" value="Chromosome"/>
</dbReference>
<dbReference type="EMBL" id="CP076668">
    <property type="protein sequence ID" value="QWU82753.1"/>
    <property type="molecule type" value="Genomic_DNA"/>
</dbReference>
<reference evidence="3" key="1">
    <citation type="submission" date="2021-06" db="EMBL/GenBank/DDBJ databases">
        <title>Identification of Pseudomonas cichorii causing bacterial leaf black spot of flue-cured tobacco, a new disease in China.</title>
        <authorList>
            <person name="Lu C.-H."/>
        </authorList>
    </citation>
    <scope>NUCLEOTIDE SEQUENCE [LARGE SCALE GENOMIC DNA]</scope>
    <source>
        <strain evidence="3">LJ2</strain>
    </source>
</reference>
<name>A0ABX8HTF0_9PSED</name>
<proteinExistence type="predicted"/>
<accession>A0ABX8HTF0</accession>
<organism evidence="2 3">
    <name type="scientific">Pseudomonas lijiangensis</name>
    <dbReference type="NCBI Taxonomy" id="2995658"/>
    <lineage>
        <taxon>Bacteria</taxon>
        <taxon>Pseudomonadati</taxon>
        <taxon>Pseudomonadota</taxon>
        <taxon>Gammaproteobacteria</taxon>
        <taxon>Pseudomonadales</taxon>
        <taxon>Pseudomonadaceae</taxon>
        <taxon>Pseudomonas</taxon>
    </lineage>
</organism>
<evidence type="ECO:0000313" key="3">
    <source>
        <dbReference type="Proteomes" id="UP000683401"/>
    </source>
</evidence>
<sequence>MHIRKFAKISNERPSHPSSELHFPIMPEGEDVVWQTWGPLNKSTDYIELQIWYPGDVVSHGEGGGVTFIRWNPTRKAMAQQMD</sequence>
<evidence type="ECO:0000313" key="2">
    <source>
        <dbReference type="EMBL" id="QWU82753.1"/>
    </source>
</evidence>
<evidence type="ECO:0000256" key="1">
    <source>
        <dbReference type="SAM" id="MobiDB-lite"/>
    </source>
</evidence>
<protein>
    <submittedName>
        <fullName evidence="2">Uncharacterized protein</fullName>
    </submittedName>
</protein>